<evidence type="ECO:0000256" key="11">
    <source>
        <dbReference type="ARBA" id="ARBA00023136"/>
    </source>
</evidence>
<dbReference type="STRING" id="180332.GCA_000797495_00013"/>
<dbReference type="InterPro" id="IPR011701">
    <property type="entry name" value="MFS"/>
</dbReference>
<name>A0A4U8QAP4_9FIRM</name>
<evidence type="ECO:0000256" key="7">
    <source>
        <dbReference type="ARBA" id="ARBA00022692"/>
    </source>
</evidence>
<keyword evidence="11 14" id="KW-0472">Membrane</keyword>
<accession>A0A4U8QAP4</accession>
<feature type="transmembrane region" description="Helical" evidence="14">
    <location>
        <begin position="167"/>
        <end position="185"/>
    </location>
</feature>
<dbReference type="PROSITE" id="PS50850">
    <property type="entry name" value="MFS"/>
    <property type="match status" value="1"/>
</dbReference>
<evidence type="ECO:0000256" key="10">
    <source>
        <dbReference type="ARBA" id="ARBA00023065"/>
    </source>
</evidence>
<keyword evidence="12" id="KW-0046">Antibiotic resistance</keyword>
<dbReference type="InterPro" id="IPR036259">
    <property type="entry name" value="MFS_trans_sf"/>
</dbReference>
<evidence type="ECO:0000256" key="3">
    <source>
        <dbReference type="ARBA" id="ARBA00007520"/>
    </source>
</evidence>
<dbReference type="Gene3D" id="1.20.1250.20">
    <property type="entry name" value="MFS general substrate transporter like domains"/>
    <property type="match status" value="1"/>
</dbReference>
<dbReference type="GO" id="GO:0015297">
    <property type="term" value="F:antiporter activity"/>
    <property type="evidence" value="ECO:0007669"/>
    <property type="project" value="UniProtKB-KW"/>
</dbReference>
<evidence type="ECO:0000256" key="14">
    <source>
        <dbReference type="SAM" id="Phobius"/>
    </source>
</evidence>
<keyword evidence="6" id="KW-1003">Cell membrane</keyword>
<dbReference type="InterPro" id="IPR020846">
    <property type="entry name" value="MFS_dom"/>
</dbReference>
<feature type="transmembrane region" description="Helical" evidence="14">
    <location>
        <begin position="222"/>
        <end position="239"/>
    </location>
</feature>
<evidence type="ECO:0000259" key="15">
    <source>
        <dbReference type="PROSITE" id="PS50850"/>
    </source>
</evidence>
<feature type="transmembrane region" description="Helical" evidence="14">
    <location>
        <begin position="292"/>
        <end position="311"/>
    </location>
</feature>
<dbReference type="Pfam" id="PF07690">
    <property type="entry name" value="MFS_1"/>
    <property type="match status" value="1"/>
</dbReference>
<dbReference type="PRINTS" id="PR01036">
    <property type="entry name" value="TCRTETB"/>
</dbReference>
<evidence type="ECO:0000256" key="12">
    <source>
        <dbReference type="ARBA" id="ARBA00023251"/>
    </source>
</evidence>
<keyword evidence="4" id="KW-0813">Transport</keyword>
<dbReference type="RefSeq" id="WP_161597296.1">
    <property type="nucleotide sequence ID" value="NZ_QGQD01000031.1"/>
</dbReference>
<dbReference type="Gene3D" id="1.20.1720.10">
    <property type="entry name" value="Multidrug resistance protein D"/>
    <property type="match status" value="1"/>
</dbReference>
<feature type="transmembrane region" description="Helical" evidence="14">
    <location>
        <begin position="197"/>
        <end position="216"/>
    </location>
</feature>
<keyword evidence="5" id="KW-0050">Antiport</keyword>
<keyword evidence="9 14" id="KW-1133">Transmembrane helix</keyword>
<keyword evidence="17" id="KW-1185">Reference proteome</keyword>
<feature type="transmembrane region" description="Helical" evidence="14">
    <location>
        <begin position="423"/>
        <end position="444"/>
    </location>
</feature>
<comment type="similarity">
    <text evidence="3">Belongs to the major facilitator superfamily. TCR/Tet family.</text>
</comment>
<feature type="transmembrane region" description="Helical" evidence="14">
    <location>
        <begin position="137"/>
        <end position="161"/>
    </location>
</feature>
<evidence type="ECO:0000256" key="9">
    <source>
        <dbReference type="ARBA" id="ARBA00022989"/>
    </source>
</evidence>
<evidence type="ECO:0000256" key="5">
    <source>
        <dbReference type="ARBA" id="ARBA00022449"/>
    </source>
</evidence>
<keyword evidence="10" id="KW-0406">Ion transport</keyword>
<protein>
    <recommendedName>
        <fullName evidence="13">Tetracycline resistance protein</fullName>
    </recommendedName>
</protein>
<dbReference type="GO" id="GO:0005886">
    <property type="term" value="C:plasma membrane"/>
    <property type="evidence" value="ECO:0007669"/>
    <property type="project" value="UniProtKB-SubCell"/>
</dbReference>
<comment type="subcellular location">
    <subcellularLocation>
        <location evidence="2">Cell membrane</location>
        <topology evidence="2">Multi-pass membrane protein</topology>
    </subcellularLocation>
</comment>
<keyword evidence="7 14" id="KW-0812">Transmembrane</keyword>
<evidence type="ECO:0000256" key="2">
    <source>
        <dbReference type="ARBA" id="ARBA00004651"/>
    </source>
</evidence>
<evidence type="ECO:0000256" key="4">
    <source>
        <dbReference type="ARBA" id="ARBA00022448"/>
    </source>
</evidence>
<feature type="domain" description="Major facilitator superfamily (MFS) profile" evidence="15">
    <location>
        <begin position="12"/>
        <end position="446"/>
    </location>
</feature>
<feature type="transmembrane region" description="Helical" evidence="14">
    <location>
        <begin position="78"/>
        <end position="96"/>
    </location>
</feature>
<dbReference type="AlphaFoldDB" id="A0A4U8QAP4"/>
<dbReference type="GO" id="GO:0046677">
    <property type="term" value="P:response to antibiotic"/>
    <property type="evidence" value="ECO:0007669"/>
    <property type="project" value="UniProtKB-KW"/>
</dbReference>
<feature type="transmembrane region" description="Helical" evidence="14">
    <location>
        <begin position="347"/>
        <end position="368"/>
    </location>
</feature>
<keyword evidence="8" id="KW-0375">Hydrogen ion transport</keyword>
<feature type="transmembrane region" description="Helical" evidence="14">
    <location>
        <begin position="389"/>
        <end position="411"/>
    </location>
</feature>
<gene>
    <name evidence="16" type="primary">norB</name>
    <name evidence="16" type="ORF">DSM106044_01414</name>
</gene>
<comment type="function">
    <text evidence="1">Resistance to tetracycline by an active tetracycline efflux. This is an energy-dependent process that decreases the accumulation of the antibiotic in whole cells. This protein functions as a metal-tetracycline/H(+) antiporter.</text>
</comment>
<evidence type="ECO:0000256" key="13">
    <source>
        <dbReference type="ARBA" id="ARBA00040630"/>
    </source>
</evidence>
<dbReference type="PANTHER" id="PTHR23501">
    <property type="entry name" value="MAJOR FACILITATOR SUPERFAMILY"/>
    <property type="match status" value="1"/>
</dbReference>
<organism evidence="16 17">
    <name type="scientific">Robinsoniella peoriensis</name>
    <dbReference type="NCBI Taxonomy" id="180332"/>
    <lineage>
        <taxon>Bacteria</taxon>
        <taxon>Bacillati</taxon>
        <taxon>Bacillota</taxon>
        <taxon>Clostridia</taxon>
        <taxon>Lachnospirales</taxon>
        <taxon>Lachnospiraceae</taxon>
        <taxon>Robinsoniella</taxon>
    </lineage>
</organism>
<feature type="transmembrane region" description="Helical" evidence="14">
    <location>
        <begin position="323"/>
        <end position="341"/>
    </location>
</feature>
<reference evidence="16 17" key="1">
    <citation type="journal article" date="2019" name="Anaerobe">
        <title>Detection of Robinsoniella peoriensis in multiple bone samples of a trauma patient.</title>
        <authorList>
            <person name="Schrottner P."/>
            <person name="Hartwich K."/>
            <person name="Bunk B."/>
            <person name="Schober I."/>
            <person name="Helbig S."/>
            <person name="Rudolph W.W."/>
            <person name="Gunzer F."/>
        </authorList>
    </citation>
    <scope>NUCLEOTIDE SEQUENCE [LARGE SCALE GENOMIC DNA]</scope>
    <source>
        <strain evidence="16 17">DSM 106044</strain>
    </source>
</reference>
<comment type="caution">
    <text evidence="16">The sequence shown here is derived from an EMBL/GenBank/DDBJ whole genome shotgun (WGS) entry which is preliminary data.</text>
</comment>
<sequence length="453" mass="49819">MDVDNEKNTRKLLPCLLILFVLSNLMVQAFVTVSPVLAEEFHVSASKVSMIVTLSTVALGVCSVVYGTLSDYIPVKKLLLLGTTVFVAGSAFGLLFQNYFYMVVAARVLQTVGQAAISSLYLVITSRYTKGKEKLKYFAWFTACFQIAQACGVLAGGVFATYVNWKALFFISLMAAVFIPIIWKYAPVENEGKIKHVDVFGIGLFSICIVVIMLMLSDFRPIYAGIEILVLIVFLIYISKKEDAFVTPAFFRENKKYTKAVIMVFALYLAQFVFAFICTFIVSTLYPRSLDLISYILLPGYIAAAVVGMNGDKITARLGRYQTISLGAFMIFLGLLCAAFFMNKGKIVLSVAGILFFAGYNTIYSPMLDTVTSSLPPAEVGRGIGINDLTINISSSIGVAVCSRFMIVDYLKIHAIAPVSEGVYVYSNILIILSVAAIISLLSFRKSMKAFYQ</sequence>
<dbReference type="SUPFAM" id="SSF103473">
    <property type="entry name" value="MFS general substrate transporter"/>
    <property type="match status" value="1"/>
</dbReference>
<evidence type="ECO:0000256" key="1">
    <source>
        <dbReference type="ARBA" id="ARBA00003279"/>
    </source>
</evidence>
<dbReference type="PANTHER" id="PTHR23501:SF188">
    <property type="entry name" value="TETRACYCLINE RESISTANCE PROTEIN"/>
    <property type="match status" value="1"/>
</dbReference>
<evidence type="ECO:0000313" key="16">
    <source>
        <dbReference type="EMBL" id="TLD01709.1"/>
    </source>
</evidence>
<dbReference type="EMBL" id="QGQD01000031">
    <property type="protein sequence ID" value="TLD01709.1"/>
    <property type="molecule type" value="Genomic_DNA"/>
</dbReference>
<feature type="transmembrane region" description="Helical" evidence="14">
    <location>
        <begin position="48"/>
        <end position="66"/>
    </location>
</feature>
<dbReference type="Proteomes" id="UP000306509">
    <property type="component" value="Unassembled WGS sequence"/>
</dbReference>
<feature type="transmembrane region" description="Helical" evidence="14">
    <location>
        <begin position="260"/>
        <end position="286"/>
    </location>
</feature>
<evidence type="ECO:0000256" key="8">
    <source>
        <dbReference type="ARBA" id="ARBA00022781"/>
    </source>
</evidence>
<evidence type="ECO:0000313" key="17">
    <source>
        <dbReference type="Proteomes" id="UP000306509"/>
    </source>
</evidence>
<evidence type="ECO:0000256" key="6">
    <source>
        <dbReference type="ARBA" id="ARBA00022475"/>
    </source>
</evidence>
<proteinExistence type="inferred from homology"/>
<dbReference type="GO" id="GO:1902600">
    <property type="term" value="P:proton transmembrane transport"/>
    <property type="evidence" value="ECO:0007669"/>
    <property type="project" value="UniProtKB-KW"/>
</dbReference>
<feature type="transmembrane region" description="Helical" evidence="14">
    <location>
        <begin position="102"/>
        <end position="125"/>
    </location>
</feature>